<reference evidence="2 3" key="1">
    <citation type="submission" date="2024-07" db="EMBL/GenBank/DDBJ databases">
        <authorList>
            <person name="Dulla G.F.J."/>
            <person name="Delorm J.G."/>
        </authorList>
    </citation>
    <scope>NUCLEOTIDE SEQUENCE [LARGE SCALE GENOMIC DNA]</scope>
    <source>
        <strain evidence="2 3">JGD 233</strain>
    </source>
</reference>
<proteinExistence type="predicted"/>
<protein>
    <submittedName>
        <fullName evidence="2">Uncharacterized protein</fullName>
    </submittedName>
</protein>
<comment type="caution">
    <text evidence="2">The sequence shown here is derived from an EMBL/GenBank/DDBJ whole genome shotgun (WGS) entry which is preliminary data.</text>
</comment>
<sequence length="387" mass="44918">MTNFHSFKNINDDNQRIKDIIYHDLMQDHEIVDEEKGQYLTAKKKAVKGDLMNKIAQELSVIAENDIFLMNNDYFVDPEKVELSILGWKDLSKYLGLPVTFMGANFENSLIYKANQGMFEEISLDDLQQRKAPLTERLKVYYFSENVKLSKTWKDRNSDQLQRVYDYLSEVLDGQKYYWTNNNTDKQKLHEAYRISPDARGHNDYKDRHTCVWLACMRPDDTEAKLCELLLKIIGEDIHQAREYESLHQFALRGVSRQFDSTKTQIVYVFDKWQAESLSTNIEHIPGVLENVAPGAPGRPKGATNVNRLPALSDTKSKRFSRWKKDNPRLELTSFHAFLKSDVNADLSIKDKAAMLSRFEKAVQKRDTDSVRNIDMKNNGMSKNNPL</sequence>
<dbReference type="Proteomes" id="UP001554567">
    <property type="component" value="Unassembled WGS sequence"/>
</dbReference>
<keyword evidence="3" id="KW-1185">Reference proteome</keyword>
<accession>A0ABV3N2R4</accession>
<organism evidence="2 3">
    <name type="scientific">Erwinia papayae</name>
    <dbReference type="NCBI Taxonomy" id="206499"/>
    <lineage>
        <taxon>Bacteria</taxon>
        <taxon>Pseudomonadati</taxon>
        <taxon>Pseudomonadota</taxon>
        <taxon>Gammaproteobacteria</taxon>
        <taxon>Enterobacterales</taxon>
        <taxon>Erwiniaceae</taxon>
        <taxon>Erwinia</taxon>
    </lineage>
</organism>
<feature type="region of interest" description="Disordered" evidence="1">
    <location>
        <begin position="367"/>
        <end position="387"/>
    </location>
</feature>
<dbReference type="EMBL" id="JBFKZN010000006">
    <property type="protein sequence ID" value="MEW5290112.1"/>
    <property type="molecule type" value="Genomic_DNA"/>
</dbReference>
<evidence type="ECO:0000313" key="3">
    <source>
        <dbReference type="Proteomes" id="UP001554567"/>
    </source>
</evidence>
<name>A0ABV3N2R4_9GAMM</name>
<dbReference type="RefSeq" id="WP_367167745.1">
    <property type="nucleotide sequence ID" value="NZ_JBFKZN010000006.1"/>
</dbReference>
<evidence type="ECO:0000313" key="2">
    <source>
        <dbReference type="EMBL" id="MEW5290112.1"/>
    </source>
</evidence>
<evidence type="ECO:0000256" key="1">
    <source>
        <dbReference type="SAM" id="MobiDB-lite"/>
    </source>
</evidence>
<gene>
    <name evidence="2" type="ORF">ABW286_13115</name>
</gene>